<dbReference type="GO" id="GO:0003700">
    <property type="term" value="F:DNA-binding transcription factor activity"/>
    <property type="evidence" value="ECO:0007669"/>
    <property type="project" value="InterPro"/>
</dbReference>
<feature type="domain" description="HTH araC/xylS-type" evidence="4">
    <location>
        <begin position="168"/>
        <end position="268"/>
    </location>
</feature>
<dbReference type="PROSITE" id="PS01124">
    <property type="entry name" value="HTH_ARAC_FAMILY_2"/>
    <property type="match status" value="1"/>
</dbReference>
<dbReference type="Proteomes" id="UP000029507">
    <property type="component" value="Chromosome"/>
</dbReference>
<dbReference type="InterPro" id="IPR037923">
    <property type="entry name" value="HTH-like"/>
</dbReference>
<evidence type="ECO:0000256" key="1">
    <source>
        <dbReference type="ARBA" id="ARBA00023015"/>
    </source>
</evidence>
<dbReference type="Pfam" id="PF12833">
    <property type="entry name" value="HTH_18"/>
    <property type="match status" value="1"/>
</dbReference>
<accession>A0A089LLE2</accession>
<dbReference type="PANTHER" id="PTHR43280">
    <property type="entry name" value="ARAC-FAMILY TRANSCRIPTIONAL REGULATOR"/>
    <property type="match status" value="1"/>
</dbReference>
<dbReference type="KEGG" id="pste:PSTEL_03835"/>
<dbReference type="InterPro" id="IPR020449">
    <property type="entry name" value="Tscrpt_reg_AraC-type_HTH"/>
</dbReference>
<dbReference type="InterPro" id="IPR018060">
    <property type="entry name" value="HTH_AraC"/>
</dbReference>
<keyword evidence="1" id="KW-0805">Transcription regulation</keyword>
<dbReference type="Gene3D" id="2.60.120.280">
    <property type="entry name" value="Regulatory protein AraC"/>
    <property type="match status" value="1"/>
</dbReference>
<sequence>MQFADEGGRLLPLTMESIGYNPQQEQVSRPDGYHLHHWIETLSGEGILHFGDKSVPLPAGTGMLLLPGVPHRYEALEGKWQTYYLTFGGTSAESILESLEIHFSAFFSWEQEAPLNGMVGRMLERQEAGGDMLGLESSTGIYRFLLTLSKFGQHRSNAPISRNIDKLQPLLNWMESRYGDPDIGLSDLSACLGVSGRHLGNLFLQTFGLSPYAYMVRLRIRKSKEMLIGEPSVTVKTISQRVGFRDVSHFVATFHKQAGVTPEQFRRLH</sequence>
<dbReference type="Gene3D" id="1.10.10.60">
    <property type="entry name" value="Homeodomain-like"/>
    <property type="match status" value="2"/>
</dbReference>
<dbReference type="InterPro" id="IPR003313">
    <property type="entry name" value="AraC-bd"/>
</dbReference>
<name>A0A089LLE2_9BACL</name>
<dbReference type="InterPro" id="IPR009057">
    <property type="entry name" value="Homeodomain-like_sf"/>
</dbReference>
<dbReference type="EMBL" id="CP009286">
    <property type="protein sequence ID" value="AIQ62361.1"/>
    <property type="molecule type" value="Genomic_DNA"/>
</dbReference>
<dbReference type="STRING" id="169760.PSTEL_03835"/>
<dbReference type="HOGENOM" id="CLU_000445_88_6_9"/>
<protein>
    <submittedName>
        <fullName evidence="5">Transcriptional regulator</fullName>
    </submittedName>
</protein>
<dbReference type="PANTHER" id="PTHR43280:SF2">
    <property type="entry name" value="HTH-TYPE TRANSCRIPTIONAL REGULATOR EXSA"/>
    <property type="match status" value="1"/>
</dbReference>
<dbReference type="GO" id="GO:0043565">
    <property type="term" value="F:sequence-specific DNA binding"/>
    <property type="evidence" value="ECO:0007669"/>
    <property type="project" value="InterPro"/>
</dbReference>
<dbReference type="Pfam" id="PF02311">
    <property type="entry name" value="AraC_binding"/>
    <property type="match status" value="1"/>
</dbReference>
<gene>
    <name evidence="5" type="ORF">PSTEL_03835</name>
</gene>
<dbReference type="PRINTS" id="PR00032">
    <property type="entry name" value="HTHARAC"/>
</dbReference>
<proteinExistence type="predicted"/>
<dbReference type="SMART" id="SM00342">
    <property type="entry name" value="HTH_ARAC"/>
    <property type="match status" value="1"/>
</dbReference>
<keyword evidence="6" id="KW-1185">Reference proteome</keyword>
<dbReference type="AlphaFoldDB" id="A0A089LLE2"/>
<evidence type="ECO:0000313" key="5">
    <source>
        <dbReference type="EMBL" id="AIQ62361.1"/>
    </source>
</evidence>
<organism evidence="5 6">
    <name type="scientific">Paenibacillus stellifer</name>
    <dbReference type="NCBI Taxonomy" id="169760"/>
    <lineage>
        <taxon>Bacteria</taxon>
        <taxon>Bacillati</taxon>
        <taxon>Bacillota</taxon>
        <taxon>Bacilli</taxon>
        <taxon>Bacillales</taxon>
        <taxon>Paenibacillaceae</taxon>
        <taxon>Paenibacillus</taxon>
    </lineage>
</organism>
<dbReference type="SUPFAM" id="SSF51215">
    <property type="entry name" value="Regulatory protein AraC"/>
    <property type="match status" value="1"/>
</dbReference>
<reference evidence="5 6" key="1">
    <citation type="submission" date="2014-08" db="EMBL/GenBank/DDBJ databases">
        <title>Comparative genomics of the Paenibacillus odorifer group.</title>
        <authorList>
            <person name="den Bakker H.C."/>
            <person name="Tsai Y.-C."/>
            <person name="Martin N."/>
            <person name="Korlach J."/>
            <person name="Wiedmann M."/>
        </authorList>
    </citation>
    <scope>NUCLEOTIDE SEQUENCE [LARGE SCALE GENOMIC DNA]</scope>
    <source>
        <strain evidence="5 6">DSM 14472</strain>
    </source>
</reference>
<evidence type="ECO:0000259" key="4">
    <source>
        <dbReference type="PROSITE" id="PS01124"/>
    </source>
</evidence>
<keyword evidence="2" id="KW-0238">DNA-binding</keyword>
<keyword evidence="3" id="KW-0804">Transcription</keyword>
<evidence type="ECO:0000313" key="6">
    <source>
        <dbReference type="Proteomes" id="UP000029507"/>
    </source>
</evidence>
<evidence type="ECO:0000256" key="2">
    <source>
        <dbReference type="ARBA" id="ARBA00023125"/>
    </source>
</evidence>
<dbReference type="SUPFAM" id="SSF46689">
    <property type="entry name" value="Homeodomain-like"/>
    <property type="match status" value="2"/>
</dbReference>
<evidence type="ECO:0000256" key="3">
    <source>
        <dbReference type="ARBA" id="ARBA00023163"/>
    </source>
</evidence>